<dbReference type="PROSITE" id="PS00940">
    <property type="entry name" value="GAMMA_THIONIN"/>
    <property type="match status" value="1"/>
</dbReference>
<evidence type="ECO:0000256" key="4">
    <source>
        <dbReference type="ARBA" id="ARBA00022529"/>
    </source>
</evidence>
<dbReference type="Proteomes" id="UP000504610">
    <property type="component" value="Chromosome 7"/>
</dbReference>
<gene>
    <name evidence="12" type="primary">LOC108815028</name>
</gene>
<dbReference type="InterPro" id="IPR003614">
    <property type="entry name" value="Knottins"/>
</dbReference>
<evidence type="ECO:0000256" key="7">
    <source>
        <dbReference type="ARBA" id="ARBA00022821"/>
    </source>
</evidence>
<dbReference type="OrthoDB" id="1851987at2759"/>
<dbReference type="PANTHER" id="PTHR33147:SF101">
    <property type="entry name" value="DEFENSIN-LIKE PROTEIN 13"/>
    <property type="match status" value="1"/>
</dbReference>
<feature type="signal peptide" evidence="9">
    <location>
        <begin position="1"/>
        <end position="29"/>
    </location>
</feature>
<dbReference type="GO" id="GO:0031640">
    <property type="term" value="P:killing of cells of another organism"/>
    <property type="evidence" value="ECO:0007669"/>
    <property type="project" value="UniProtKB-KW"/>
</dbReference>
<dbReference type="InterPro" id="IPR008176">
    <property type="entry name" value="Defensin_plant"/>
</dbReference>
<reference evidence="12" key="2">
    <citation type="submission" date="2025-08" db="UniProtKB">
        <authorList>
            <consortium name="RefSeq"/>
        </authorList>
    </citation>
    <scope>IDENTIFICATION</scope>
    <source>
        <tissue evidence="12">Leaf</tissue>
    </source>
</reference>
<evidence type="ECO:0000256" key="8">
    <source>
        <dbReference type="ARBA" id="ARBA00023157"/>
    </source>
</evidence>
<dbReference type="KEGG" id="rsz:108815028"/>
<comment type="subcellular location">
    <subcellularLocation>
        <location evidence="1">Secreted</location>
    </subcellularLocation>
</comment>
<evidence type="ECO:0000259" key="10">
    <source>
        <dbReference type="SMART" id="SM00505"/>
    </source>
</evidence>
<dbReference type="CDD" id="cd00107">
    <property type="entry name" value="Knot1"/>
    <property type="match status" value="1"/>
</dbReference>
<dbReference type="GO" id="GO:0005576">
    <property type="term" value="C:extracellular region"/>
    <property type="evidence" value="ECO:0007669"/>
    <property type="project" value="UniProtKB-SubCell"/>
</dbReference>
<evidence type="ECO:0000256" key="5">
    <source>
        <dbReference type="ARBA" id="ARBA00022577"/>
    </source>
</evidence>
<protein>
    <submittedName>
        <fullName evidence="12">Defensin-like protein 4</fullName>
    </submittedName>
</protein>
<reference evidence="11" key="1">
    <citation type="journal article" date="2019" name="Database">
        <title>The radish genome database (RadishGD): an integrated information resource for radish genomics.</title>
        <authorList>
            <person name="Yu H.J."/>
            <person name="Baek S."/>
            <person name="Lee Y.J."/>
            <person name="Cho A."/>
            <person name="Mun J.H."/>
        </authorList>
    </citation>
    <scope>NUCLEOTIDE SEQUENCE [LARGE SCALE GENOMIC DNA]</scope>
    <source>
        <strain evidence="11">cv. WK10039</strain>
    </source>
</reference>
<dbReference type="Gene3D" id="3.30.30.10">
    <property type="entry name" value="Knottin, scorpion toxin-like"/>
    <property type="match status" value="1"/>
</dbReference>
<dbReference type="RefSeq" id="XP_018443189.1">
    <property type="nucleotide sequence ID" value="XM_018587687.2"/>
</dbReference>
<evidence type="ECO:0000256" key="1">
    <source>
        <dbReference type="ARBA" id="ARBA00004613"/>
    </source>
</evidence>
<dbReference type="PANTHER" id="PTHR33147">
    <property type="entry name" value="DEFENSIN-LIKE PROTEIN 1"/>
    <property type="match status" value="1"/>
</dbReference>
<keyword evidence="6 9" id="KW-0732">Signal</keyword>
<feature type="domain" description="Knottins-like" evidence="10">
    <location>
        <begin position="32"/>
        <end position="80"/>
    </location>
</feature>
<keyword evidence="8" id="KW-1015">Disulfide bond</keyword>
<proteinExistence type="inferred from homology"/>
<evidence type="ECO:0000313" key="12">
    <source>
        <dbReference type="RefSeq" id="XP_018443189.1"/>
    </source>
</evidence>
<feature type="chain" id="PRO_5026867928" evidence="9">
    <location>
        <begin position="30"/>
        <end position="80"/>
    </location>
</feature>
<name>A0A6J0K878_RAPSA</name>
<dbReference type="Pfam" id="PF00304">
    <property type="entry name" value="Gamma-thionin"/>
    <property type="match status" value="1"/>
</dbReference>
<keyword evidence="5" id="KW-0295">Fungicide</keyword>
<dbReference type="AlphaFoldDB" id="A0A6J0K878"/>
<evidence type="ECO:0000256" key="2">
    <source>
        <dbReference type="ARBA" id="ARBA00006722"/>
    </source>
</evidence>
<keyword evidence="4" id="KW-0929">Antimicrobial</keyword>
<dbReference type="GeneID" id="108815028"/>
<evidence type="ECO:0000256" key="6">
    <source>
        <dbReference type="ARBA" id="ARBA00022729"/>
    </source>
</evidence>
<organism evidence="11 12">
    <name type="scientific">Raphanus sativus</name>
    <name type="common">Radish</name>
    <name type="synonym">Raphanus raphanistrum var. sativus</name>
    <dbReference type="NCBI Taxonomy" id="3726"/>
    <lineage>
        <taxon>Eukaryota</taxon>
        <taxon>Viridiplantae</taxon>
        <taxon>Streptophyta</taxon>
        <taxon>Embryophyta</taxon>
        <taxon>Tracheophyta</taxon>
        <taxon>Spermatophyta</taxon>
        <taxon>Magnoliopsida</taxon>
        <taxon>eudicotyledons</taxon>
        <taxon>Gunneridae</taxon>
        <taxon>Pentapetalae</taxon>
        <taxon>rosids</taxon>
        <taxon>malvids</taxon>
        <taxon>Brassicales</taxon>
        <taxon>Brassicaceae</taxon>
        <taxon>Brassiceae</taxon>
        <taxon>Raphanus</taxon>
    </lineage>
</organism>
<evidence type="ECO:0000256" key="3">
    <source>
        <dbReference type="ARBA" id="ARBA00022525"/>
    </source>
</evidence>
<sequence length="80" mass="9207">MSKFATIITLLFAYFVLFAAFESPTRVEGQRLCKRQSSTWWGVCGNNDACRNQCSRLEGARHGSCNYIFPYHRCICYHAC</sequence>
<keyword evidence="11" id="KW-1185">Reference proteome</keyword>
<dbReference type="GO" id="GO:0050832">
    <property type="term" value="P:defense response to fungus"/>
    <property type="evidence" value="ECO:0007669"/>
    <property type="project" value="UniProtKB-KW"/>
</dbReference>
<evidence type="ECO:0000256" key="9">
    <source>
        <dbReference type="SAM" id="SignalP"/>
    </source>
</evidence>
<accession>A0A6J0K878</accession>
<dbReference type="SUPFAM" id="SSF57095">
    <property type="entry name" value="Scorpion toxin-like"/>
    <property type="match status" value="1"/>
</dbReference>
<dbReference type="SMART" id="SM00505">
    <property type="entry name" value="Knot1"/>
    <property type="match status" value="1"/>
</dbReference>
<evidence type="ECO:0000313" key="11">
    <source>
        <dbReference type="Proteomes" id="UP000504610"/>
    </source>
</evidence>
<keyword evidence="7" id="KW-0611">Plant defense</keyword>
<keyword evidence="3" id="KW-0964">Secreted</keyword>
<dbReference type="InterPro" id="IPR036574">
    <property type="entry name" value="Scorpion_toxin-like_sf"/>
</dbReference>
<comment type="similarity">
    <text evidence="2">Belongs to the DEFL family.</text>
</comment>